<evidence type="ECO:0000313" key="3">
    <source>
        <dbReference type="Proteomes" id="UP001253595"/>
    </source>
</evidence>
<feature type="signal peptide" evidence="1">
    <location>
        <begin position="1"/>
        <end position="23"/>
    </location>
</feature>
<feature type="chain" id="PRO_5045331348" description="PEP-CTERM protein-sorting domain-containing protein" evidence="1">
    <location>
        <begin position="24"/>
        <end position="196"/>
    </location>
</feature>
<dbReference type="Proteomes" id="UP001253595">
    <property type="component" value="Unassembled WGS sequence"/>
</dbReference>
<proteinExistence type="predicted"/>
<evidence type="ECO:0000256" key="1">
    <source>
        <dbReference type="SAM" id="SignalP"/>
    </source>
</evidence>
<sequence length="196" mass="21145">MKLLWKFVALTMVTGWSALSAFGGEITCLPDNQRVAILSDAIECKTLNSVNLNSPAQIDALYDDLGDPWVKEGELTGSGANDLFTVVADSWGVDVEGQWYIADSFWDNYSRAVITMHVGHGGGNPDAFAWLITPGEISGYFSYERISGTGGGLSNLFLFGSGEPLLRVSESNIALLLLMGLCSLLISRRCASVRVK</sequence>
<protein>
    <recommendedName>
        <fullName evidence="4">PEP-CTERM protein-sorting domain-containing protein</fullName>
    </recommendedName>
</protein>
<accession>A0ABU1UXD1</accession>
<dbReference type="EMBL" id="JAVDVX010000003">
    <property type="protein sequence ID" value="MDR7089837.1"/>
    <property type="molecule type" value="Genomic_DNA"/>
</dbReference>
<gene>
    <name evidence="2" type="ORF">J2X05_001859</name>
</gene>
<comment type="caution">
    <text evidence="2">The sequence shown here is derived from an EMBL/GenBank/DDBJ whole genome shotgun (WGS) entry which is preliminary data.</text>
</comment>
<keyword evidence="3" id="KW-1185">Reference proteome</keyword>
<evidence type="ECO:0000313" key="2">
    <source>
        <dbReference type="EMBL" id="MDR7089837.1"/>
    </source>
</evidence>
<evidence type="ECO:0008006" key="4">
    <source>
        <dbReference type="Google" id="ProtNLM"/>
    </source>
</evidence>
<dbReference type="RefSeq" id="WP_310071589.1">
    <property type="nucleotide sequence ID" value="NZ_JAVDVX010000003.1"/>
</dbReference>
<reference evidence="2 3" key="1">
    <citation type="submission" date="2023-07" db="EMBL/GenBank/DDBJ databases">
        <title>Sorghum-associated microbial communities from plants grown in Nebraska, USA.</title>
        <authorList>
            <person name="Schachtman D."/>
        </authorList>
    </citation>
    <scope>NUCLEOTIDE SEQUENCE [LARGE SCALE GENOMIC DNA]</scope>
    <source>
        <strain evidence="2 3">BE190</strain>
    </source>
</reference>
<name>A0ABU1UXD1_9GAMM</name>
<keyword evidence="1" id="KW-0732">Signal</keyword>
<organism evidence="2 3">
    <name type="scientific">Cellvibrio fibrivorans</name>
    <dbReference type="NCBI Taxonomy" id="126350"/>
    <lineage>
        <taxon>Bacteria</taxon>
        <taxon>Pseudomonadati</taxon>
        <taxon>Pseudomonadota</taxon>
        <taxon>Gammaproteobacteria</taxon>
        <taxon>Cellvibrionales</taxon>
        <taxon>Cellvibrionaceae</taxon>
        <taxon>Cellvibrio</taxon>
    </lineage>
</organism>